<accession>A0A8S3UIJ6</accession>
<name>A0A8S3UIJ6_MYTED</name>
<organism evidence="1 2">
    <name type="scientific">Mytilus edulis</name>
    <name type="common">Blue mussel</name>
    <dbReference type="NCBI Taxonomy" id="6550"/>
    <lineage>
        <taxon>Eukaryota</taxon>
        <taxon>Metazoa</taxon>
        <taxon>Spiralia</taxon>
        <taxon>Lophotrochozoa</taxon>
        <taxon>Mollusca</taxon>
        <taxon>Bivalvia</taxon>
        <taxon>Autobranchia</taxon>
        <taxon>Pteriomorphia</taxon>
        <taxon>Mytilida</taxon>
        <taxon>Mytiloidea</taxon>
        <taxon>Mytilidae</taxon>
        <taxon>Mytilinae</taxon>
        <taxon>Mytilus</taxon>
    </lineage>
</organism>
<protein>
    <submittedName>
        <fullName evidence="1">Metallothionein 20-IV</fullName>
    </submittedName>
</protein>
<dbReference type="AlphaFoldDB" id="A0A8S3UIJ6"/>
<evidence type="ECO:0000313" key="1">
    <source>
        <dbReference type="EMBL" id="CAG2246209.1"/>
    </source>
</evidence>
<reference evidence="1" key="1">
    <citation type="submission" date="2021-03" db="EMBL/GenBank/DDBJ databases">
        <authorList>
            <person name="Bekaert M."/>
        </authorList>
    </citation>
    <scope>NUCLEOTIDE SEQUENCE</scope>
</reference>
<keyword evidence="2" id="KW-1185">Reference proteome</keyword>
<sequence length="70" mass="7397">MAGPCNCIATNVCICGTGLQLFLKNINTFGDFILNVYIHIDIYHVLGTCACGCDCTGPTNCKCEPGCSCN</sequence>
<dbReference type="Proteomes" id="UP000683360">
    <property type="component" value="Unassembled WGS sequence"/>
</dbReference>
<dbReference type="EMBL" id="CAJPWZ010002845">
    <property type="protein sequence ID" value="CAG2246209.1"/>
    <property type="molecule type" value="Genomic_DNA"/>
</dbReference>
<comment type="caution">
    <text evidence="1">The sequence shown here is derived from an EMBL/GenBank/DDBJ whole genome shotgun (WGS) entry which is preliminary data.</text>
</comment>
<gene>
    <name evidence="1" type="primary">MT-20-IV</name>
    <name evidence="1" type="ORF">MEDL_58199</name>
</gene>
<dbReference type="OrthoDB" id="6107303at2759"/>
<evidence type="ECO:0000313" key="2">
    <source>
        <dbReference type="Proteomes" id="UP000683360"/>
    </source>
</evidence>
<proteinExistence type="predicted"/>